<reference evidence="1 2" key="2">
    <citation type="journal article" date="2021" name="Genomics">
        <title>High-quality reference genome for Clonorchis sinensis.</title>
        <authorList>
            <person name="Young N.D."/>
            <person name="Stroehlein A.J."/>
            <person name="Kinkar L."/>
            <person name="Wang T."/>
            <person name="Sohn W.M."/>
            <person name="Chang B.C.H."/>
            <person name="Kaur P."/>
            <person name="Weisz D."/>
            <person name="Dudchenko O."/>
            <person name="Aiden E.L."/>
            <person name="Korhonen P.K."/>
            <person name="Gasser R.B."/>
        </authorList>
    </citation>
    <scope>NUCLEOTIDE SEQUENCE [LARGE SCALE GENOMIC DNA]</scope>
    <source>
        <strain evidence="1">Cs-k2</strain>
    </source>
</reference>
<name>A0A419PZ10_CLOSI</name>
<protein>
    <submittedName>
        <fullName evidence="1">Uncharacterized protein</fullName>
    </submittedName>
</protein>
<comment type="caution">
    <text evidence="1">The sequence shown here is derived from an EMBL/GenBank/DDBJ whole genome shotgun (WGS) entry which is preliminary data.</text>
</comment>
<dbReference type="AlphaFoldDB" id="A0A419PZ10"/>
<evidence type="ECO:0000313" key="1">
    <source>
        <dbReference type="EMBL" id="KAG5443373.1"/>
    </source>
</evidence>
<gene>
    <name evidence="1" type="ORF">CSKR_108155</name>
</gene>
<dbReference type="InParanoid" id="A0A419PZ10"/>
<accession>A0A419PZ10</accession>
<proteinExistence type="predicted"/>
<dbReference type="EMBL" id="NIRI02000056">
    <property type="protein sequence ID" value="KAG5443373.1"/>
    <property type="molecule type" value="Genomic_DNA"/>
</dbReference>
<keyword evidence="2" id="KW-1185">Reference proteome</keyword>
<evidence type="ECO:0000313" key="2">
    <source>
        <dbReference type="Proteomes" id="UP000286415"/>
    </source>
</evidence>
<sequence>MLLSNPPTIVTSCHNRQIYNKRGRLFCSISSSYVLAVSFYLDCLNECLQVLSNKLWLYSSEASVLSTDVMLLLTMMKRLQCFSKVLIRVHACRQSGFCGMETWVPSGIIFPPYNYFEKRCFTSVALERWYYYGGTDPRQVLWLRRNSFPPPELTQFVERYSRLDYPLISFCYVTITAYAASKLREA</sequence>
<organism evidence="1 2">
    <name type="scientific">Clonorchis sinensis</name>
    <name type="common">Chinese liver fluke</name>
    <dbReference type="NCBI Taxonomy" id="79923"/>
    <lineage>
        <taxon>Eukaryota</taxon>
        <taxon>Metazoa</taxon>
        <taxon>Spiralia</taxon>
        <taxon>Lophotrochozoa</taxon>
        <taxon>Platyhelminthes</taxon>
        <taxon>Trematoda</taxon>
        <taxon>Digenea</taxon>
        <taxon>Opisthorchiida</taxon>
        <taxon>Opisthorchiata</taxon>
        <taxon>Opisthorchiidae</taxon>
        <taxon>Clonorchis</taxon>
    </lineage>
</organism>
<reference evidence="1 2" key="1">
    <citation type="journal article" date="2018" name="Biotechnol. Adv.">
        <title>Improved genomic resources and new bioinformatic workflow for the carcinogenic parasite Clonorchis sinensis: Biotechnological implications.</title>
        <authorList>
            <person name="Wang D."/>
            <person name="Korhonen P.K."/>
            <person name="Gasser R.B."/>
            <person name="Young N.D."/>
        </authorList>
    </citation>
    <scope>NUCLEOTIDE SEQUENCE [LARGE SCALE GENOMIC DNA]</scope>
    <source>
        <strain evidence="1">Cs-k2</strain>
    </source>
</reference>
<dbReference type="Proteomes" id="UP000286415">
    <property type="component" value="Unassembled WGS sequence"/>
</dbReference>